<dbReference type="RefSeq" id="WP_116173485.1">
    <property type="nucleotide sequence ID" value="NZ_CP144375.1"/>
</dbReference>
<dbReference type="SUPFAM" id="SSF109854">
    <property type="entry name" value="DinB/YfiT-like putative metalloenzymes"/>
    <property type="match status" value="1"/>
</dbReference>
<sequence length="167" mass="18160">MNIAELLTDGFGRVQEVVHEVVDGLSADQLAWRAAEDANSIAWLVWHLTRVQDSHIAEVADTEQAWTADGWADRFALPFSPDATGYGQDPADVAGVVVGSDLLAGYYDAVHERTVAYLAKLTDPDLDRIVDTNWTPHVTLGVRLVSVLDDDIQHAGQAAFVRGILPV</sequence>
<dbReference type="InterPro" id="IPR007061">
    <property type="entry name" value="MST-like"/>
</dbReference>
<comment type="caution">
    <text evidence="1">The sequence shown here is derived from an EMBL/GenBank/DDBJ whole genome shotgun (WGS) entry which is preliminary data.</text>
</comment>
<evidence type="ECO:0000313" key="2">
    <source>
        <dbReference type="Proteomes" id="UP000256269"/>
    </source>
</evidence>
<protein>
    <submittedName>
        <fullName evidence="1">Uncharacterized protein DUF664</fullName>
    </submittedName>
</protein>
<accession>A0A3E0I8G4</accession>
<gene>
    <name evidence="1" type="ORF">BCF44_102657</name>
</gene>
<dbReference type="EMBL" id="QUNO01000002">
    <property type="protein sequence ID" value="REH54425.1"/>
    <property type="molecule type" value="Genomic_DNA"/>
</dbReference>
<dbReference type="NCBIfam" id="NF047843">
    <property type="entry name" value="MST_Rv0443"/>
    <property type="match status" value="1"/>
</dbReference>
<organism evidence="1 2">
    <name type="scientific">Kutzneria buriramensis</name>
    <dbReference type="NCBI Taxonomy" id="1045776"/>
    <lineage>
        <taxon>Bacteria</taxon>
        <taxon>Bacillati</taxon>
        <taxon>Actinomycetota</taxon>
        <taxon>Actinomycetes</taxon>
        <taxon>Pseudonocardiales</taxon>
        <taxon>Pseudonocardiaceae</taxon>
        <taxon>Kutzneria</taxon>
    </lineage>
</organism>
<dbReference type="Gene3D" id="1.20.120.450">
    <property type="entry name" value="dinb family like domain"/>
    <property type="match status" value="1"/>
</dbReference>
<dbReference type="Pfam" id="PF04978">
    <property type="entry name" value="MST"/>
    <property type="match status" value="1"/>
</dbReference>
<dbReference type="InterPro" id="IPR034660">
    <property type="entry name" value="DinB/YfiT-like"/>
</dbReference>
<proteinExistence type="predicted"/>
<dbReference type="Proteomes" id="UP000256269">
    <property type="component" value="Unassembled WGS sequence"/>
</dbReference>
<keyword evidence="2" id="KW-1185">Reference proteome</keyword>
<dbReference type="AlphaFoldDB" id="A0A3E0I8G4"/>
<reference evidence="1 2" key="1">
    <citation type="submission" date="2018-08" db="EMBL/GenBank/DDBJ databases">
        <title>Genomic Encyclopedia of Archaeal and Bacterial Type Strains, Phase II (KMG-II): from individual species to whole genera.</title>
        <authorList>
            <person name="Goeker M."/>
        </authorList>
    </citation>
    <scope>NUCLEOTIDE SEQUENCE [LARGE SCALE GENOMIC DNA]</scope>
    <source>
        <strain evidence="1 2">DSM 45791</strain>
    </source>
</reference>
<name>A0A3E0I8G4_9PSEU</name>
<evidence type="ECO:0000313" key="1">
    <source>
        <dbReference type="EMBL" id="REH54425.1"/>
    </source>
</evidence>
<dbReference type="OrthoDB" id="2363925at2"/>